<evidence type="ECO:0000313" key="10">
    <source>
        <dbReference type="EMBL" id="MDX8130174.1"/>
    </source>
</evidence>
<evidence type="ECO:0000259" key="8">
    <source>
        <dbReference type="Pfam" id="PF01402"/>
    </source>
</evidence>
<evidence type="ECO:0000256" key="3">
    <source>
        <dbReference type="ARBA" id="ARBA00022723"/>
    </source>
</evidence>
<protein>
    <recommendedName>
        <fullName evidence="7">Putative nickel-responsive regulator</fullName>
    </recommendedName>
</protein>
<dbReference type="InterPro" id="IPR050192">
    <property type="entry name" value="CopG/NikR_regulator"/>
</dbReference>
<evidence type="ECO:0000256" key="1">
    <source>
        <dbReference type="ARBA" id="ARBA00008478"/>
    </source>
</evidence>
<evidence type="ECO:0000313" key="11">
    <source>
        <dbReference type="Proteomes" id="UP001284537"/>
    </source>
</evidence>
<proteinExistence type="inferred from homology"/>
<dbReference type="NCBIfam" id="NF002169">
    <property type="entry name" value="PRK01002.1"/>
    <property type="match status" value="1"/>
</dbReference>
<accession>A0ABU4UKZ1</accession>
<dbReference type="SUPFAM" id="SSF47598">
    <property type="entry name" value="Ribbon-helix-helix"/>
    <property type="match status" value="1"/>
</dbReference>
<dbReference type="PANTHER" id="PTHR34719">
    <property type="entry name" value="NICKEL-RESPONSIVE REGULATOR"/>
    <property type="match status" value="1"/>
</dbReference>
<comment type="cofactor">
    <cofactor evidence="7">
        <name>Ni(2+)</name>
        <dbReference type="ChEBI" id="CHEBI:49786"/>
    </cofactor>
    <text evidence="7">Binds 1 nickel ion per subunit.</text>
</comment>
<comment type="caution">
    <text evidence="10">The sequence shown here is derived from an EMBL/GenBank/DDBJ whole genome shotgun (WGS) entry which is preliminary data.</text>
</comment>
<keyword evidence="5 7" id="KW-0238">DNA-binding</keyword>
<dbReference type="NCBIfam" id="NF002815">
    <property type="entry name" value="PRK02967.1"/>
    <property type="match status" value="1"/>
</dbReference>
<dbReference type="HAMAP" id="MF_00476">
    <property type="entry name" value="NikR"/>
    <property type="match status" value="1"/>
</dbReference>
<feature type="binding site" evidence="7">
    <location>
        <position position="90"/>
    </location>
    <ligand>
        <name>Ni(2+)</name>
        <dbReference type="ChEBI" id="CHEBI:49786"/>
    </ligand>
</feature>
<feature type="binding site" evidence="7">
    <location>
        <position position="88"/>
    </location>
    <ligand>
        <name>Ni(2+)</name>
        <dbReference type="ChEBI" id="CHEBI:49786"/>
    </ligand>
</feature>
<evidence type="ECO:0000259" key="9">
    <source>
        <dbReference type="Pfam" id="PF08753"/>
    </source>
</evidence>
<keyword evidence="4 7" id="KW-0805">Transcription regulation</keyword>
<sequence length="155" mass="17953">MERFTISLNDDLAAEFDQWIAARGYSNRSEAVRDLLRKEIETKRLSKDEAIYSIATLSYVYNHHERNLAERLTSLQHDAHDLVVSSMHVHLDHDDCMETLFLRGMTQRIRSLADKMSAETGVRHASLNLVPVKMAMSHHQHGHHDHAHSHFHPRT</sequence>
<feature type="binding site" evidence="7">
    <location>
        <position position="96"/>
    </location>
    <ligand>
        <name>Ni(2+)</name>
        <dbReference type="ChEBI" id="CHEBI:49786"/>
    </ligand>
</feature>
<dbReference type="Gene3D" id="3.30.70.1150">
    <property type="entry name" value="ACT-like. Chain A, domain 2"/>
    <property type="match status" value="1"/>
</dbReference>
<dbReference type="InterPro" id="IPR013321">
    <property type="entry name" value="Arc_rbn_hlx_hlx"/>
</dbReference>
<feature type="domain" description="Transcription factor NikR nickel binding C-terminal" evidence="9">
    <location>
        <begin position="54"/>
        <end position="129"/>
    </location>
</feature>
<dbReference type="CDD" id="cd22231">
    <property type="entry name" value="RHH_NikR_HicB-like"/>
    <property type="match status" value="1"/>
</dbReference>
<dbReference type="Pfam" id="PF01402">
    <property type="entry name" value="RHH_1"/>
    <property type="match status" value="1"/>
</dbReference>
<feature type="domain" description="Ribbon-helix-helix protein CopG" evidence="8">
    <location>
        <begin position="2"/>
        <end position="42"/>
    </location>
</feature>
<keyword evidence="2 7" id="KW-0533">Nickel</keyword>
<comment type="function">
    <text evidence="7">Transcriptional regulator.</text>
</comment>
<reference evidence="10 11" key="1">
    <citation type="submission" date="2023-11" db="EMBL/GenBank/DDBJ databases">
        <authorList>
            <person name="Ouyang M.-Y."/>
        </authorList>
    </citation>
    <scope>NUCLEOTIDE SEQUENCE [LARGE SCALE GENOMIC DNA]</scope>
    <source>
        <strain evidence="10 11">OY6</strain>
    </source>
</reference>
<evidence type="ECO:0000256" key="5">
    <source>
        <dbReference type="ARBA" id="ARBA00023125"/>
    </source>
</evidence>
<keyword evidence="3 7" id="KW-0479">Metal-binding</keyword>
<evidence type="ECO:0000256" key="6">
    <source>
        <dbReference type="ARBA" id="ARBA00023163"/>
    </source>
</evidence>
<dbReference type="InterPro" id="IPR010985">
    <property type="entry name" value="Ribbon_hlx_hlx"/>
</dbReference>
<gene>
    <name evidence="10" type="primary">nikR</name>
    <name evidence="10" type="ORF">QLH52_22985</name>
</gene>
<dbReference type="NCBIfam" id="NF003381">
    <property type="entry name" value="PRK04460.1"/>
    <property type="match status" value="1"/>
</dbReference>
<dbReference type="Pfam" id="PF08753">
    <property type="entry name" value="NikR_C"/>
    <property type="match status" value="1"/>
</dbReference>
<evidence type="ECO:0000256" key="4">
    <source>
        <dbReference type="ARBA" id="ARBA00023015"/>
    </source>
</evidence>
<organism evidence="10 11">
    <name type="scientific">Methylomonas defluvii</name>
    <dbReference type="NCBI Taxonomy" id="3045149"/>
    <lineage>
        <taxon>Bacteria</taxon>
        <taxon>Pseudomonadati</taxon>
        <taxon>Pseudomonadota</taxon>
        <taxon>Gammaproteobacteria</taxon>
        <taxon>Methylococcales</taxon>
        <taxon>Methylococcaceae</taxon>
        <taxon>Methylomonas</taxon>
    </lineage>
</organism>
<dbReference type="Gene3D" id="1.10.1220.10">
    <property type="entry name" value="Met repressor-like"/>
    <property type="match status" value="1"/>
</dbReference>
<dbReference type="Proteomes" id="UP001284537">
    <property type="component" value="Unassembled WGS sequence"/>
</dbReference>
<dbReference type="PANTHER" id="PTHR34719:SF2">
    <property type="entry name" value="NICKEL-RESPONSIVE REGULATOR"/>
    <property type="match status" value="1"/>
</dbReference>
<feature type="binding site" evidence="7">
    <location>
        <position position="77"/>
    </location>
    <ligand>
        <name>Ni(2+)</name>
        <dbReference type="ChEBI" id="CHEBI:49786"/>
    </ligand>
</feature>
<keyword evidence="11" id="KW-1185">Reference proteome</keyword>
<comment type="similarity">
    <text evidence="1 7">Belongs to the transcriptional regulatory CopG/NikR family.</text>
</comment>
<dbReference type="InterPro" id="IPR002145">
    <property type="entry name" value="CopG"/>
</dbReference>
<dbReference type="EMBL" id="JAXARY010000033">
    <property type="protein sequence ID" value="MDX8130174.1"/>
    <property type="molecule type" value="Genomic_DNA"/>
</dbReference>
<name>A0ABU4UKZ1_9GAMM</name>
<dbReference type="InterPro" id="IPR022988">
    <property type="entry name" value="Ni_resp_reg_NikR"/>
</dbReference>
<dbReference type="InterPro" id="IPR027271">
    <property type="entry name" value="Acetolactate_synth/TF_NikR_C"/>
</dbReference>
<evidence type="ECO:0000256" key="2">
    <source>
        <dbReference type="ARBA" id="ARBA00022596"/>
    </source>
</evidence>
<evidence type="ECO:0000256" key="7">
    <source>
        <dbReference type="HAMAP-Rule" id="MF_00476"/>
    </source>
</evidence>
<dbReference type="InterPro" id="IPR014864">
    <property type="entry name" value="TF_NikR_Ni-bd_C"/>
</dbReference>
<keyword evidence="6 7" id="KW-0804">Transcription</keyword>
<dbReference type="InterPro" id="IPR045865">
    <property type="entry name" value="ACT-like_dom_sf"/>
</dbReference>
<dbReference type="RefSeq" id="WP_171696129.1">
    <property type="nucleotide sequence ID" value="NZ_JAXARY010000033.1"/>
</dbReference>
<dbReference type="SUPFAM" id="SSF55021">
    <property type="entry name" value="ACT-like"/>
    <property type="match status" value="1"/>
</dbReference>